<keyword evidence="1" id="KW-1133">Transmembrane helix</keyword>
<evidence type="ECO:0000313" key="2">
    <source>
        <dbReference type="EMBL" id="EON92921.1"/>
    </source>
</evidence>
<feature type="transmembrane region" description="Helical" evidence="1">
    <location>
        <begin position="123"/>
        <end position="146"/>
    </location>
</feature>
<name>R8B2W6_9GAMM</name>
<keyword evidence="1" id="KW-0812">Transmembrane</keyword>
<evidence type="ECO:0000313" key="3">
    <source>
        <dbReference type="Proteomes" id="UP000016540"/>
    </source>
</evidence>
<sequence>MKAPSGHWGWASIYPNTAEIIHTIAGTATSFPSRLRLHSKAAHATGVMPMNKKRLWLASTVAPVTPIVVVILVPALLTQGQAYGNALPMAILFGLLTSYLGTIALGVPQFLMLQRFGRLNLTALSLAGAASGVLVFSCFLYLFGLLLDSQASIGATEILWGAGLGVMVAVPFSLLAGITNAGKGRS</sequence>
<accession>R8B2W6</accession>
<gene>
    <name evidence="2" type="ORF">MARLIPOL_09209</name>
</gene>
<protein>
    <submittedName>
        <fullName evidence="2">Uncharacterized protein</fullName>
    </submittedName>
</protein>
<reference evidence="2 3" key="1">
    <citation type="journal article" date="2013" name="Genome Announc.">
        <title>Draft Genome Sequence of the Moderately Halophilic Bacterium Marinobacter lipolyticus Strain SM19.</title>
        <authorList>
            <person name="Papke R.T."/>
            <person name="de la Haba R.R."/>
            <person name="Infante-Dominguez C."/>
            <person name="Perez D."/>
            <person name="Sanchez-Porro C."/>
            <person name="Lapierre P."/>
            <person name="Ventosa A."/>
        </authorList>
    </citation>
    <scope>NUCLEOTIDE SEQUENCE [LARGE SCALE GENOMIC DNA]</scope>
    <source>
        <strain evidence="2 3">SM19</strain>
    </source>
</reference>
<dbReference type="HOGENOM" id="CLU_1452818_0_0_6"/>
<dbReference type="STRING" id="1318628.MARLIPOL_09209"/>
<keyword evidence="1" id="KW-0472">Membrane</keyword>
<dbReference type="Proteomes" id="UP000016540">
    <property type="component" value="Unassembled WGS sequence"/>
</dbReference>
<feature type="transmembrane region" description="Helical" evidence="1">
    <location>
        <begin position="89"/>
        <end position="111"/>
    </location>
</feature>
<keyword evidence="3" id="KW-1185">Reference proteome</keyword>
<organism evidence="2 3">
    <name type="scientific">Marinobacter lipolyticus SM19</name>
    <dbReference type="NCBI Taxonomy" id="1318628"/>
    <lineage>
        <taxon>Bacteria</taxon>
        <taxon>Pseudomonadati</taxon>
        <taxon>Pseudomonadota</taxon>
        <taxon>Gammaproteobacteria</taxon>
        <taxon>Pseudomonadales</taxon>
        <taxon>Marinobacteraceae</taxon>
        <taxon>Marinobacter</taxon>
    </lineage>
</organism>
<dbReference type="AlphaFoldDB" id="R8B2W6"/>
<comment type="caution">
    <text evidence="2">The sequence shown here is derived from an EMBL/GenBank/DDBJ whole genome shotgun (WGS) entry which is preliminary data.</text>
</comment>
<feature type="transmembrane region" description="Helical" evidence="1">
    <location>
        <begin position="55"/>
        <end position="77"/>
    </location>
</feature>
<proteinExistence type="predicted"/>
<dbReference type="EMBL" id="ASAD01000010">
    <property type="protein sequence ID" value="EON92921.1"/>
    <property type="molecule type" value="Genomic_DNA"/>
</dbReference>
<feature type="transmembrane region" description="Helical" evidence="1">
    <location>
        <begin position="158"/>
        <end position="178"/>
    </location>
</feature>
<evidence type="ECO:0000256" key="1">
    <source>
        <dbReference type="SAM" id="Phobius"/>
    </source>
</evidence>